<reference evidence="2 3" key="1">
    <citation type="submission" date="2020-08" db="EMBL/GenBank/DDBJ databases">
        <title>Genomic Encyclopedia of Type Strains, Phase III (KMG-III): the genomes of soil and plant-associated and newly described type strains.</title>
        <authorList>
            <person name="Whitman W."/>
        </authorList>
    </citation>
    <scope>NUCLEOTIDE SEQUENCE [LARGE SCALE GENOMIC DNA]</scope>
    <source>
        <strain evidence="2 3">CECT 8075</strain>
    </source>
</reference>
<evidence type="ECO:0000313" key="2">
    <source>
        <dbReference type="EMBL" id="MBB3209806.1"/>
    </source>
</evidence>
<accession>A0A7W5E415</accession>
<keyword evidence="3" id="KW-1185">Reference proteome</keyword>
<sequence length="133" mass="14732">MSETYIEQEPMLISPMQETVQPVPHVHPAAPVMPAQPAPRTTIRRDMPNPPTLPLPSNNFDRPGRAFDELNDPFEDDSASHTAQGPRGILQATFAQGDTETHSHADSLGDSGVARRPEQAQQEVDVYADYFRE</sequence>
<feature type="compositionally biased region" description="Basic and acidic residues" evidence="1">
    <location>
        <begin position="99"/>
        <end position="118"/>
    </location>
</feature>
<protein>
    <submittedName>
        <fullName evidence="2">Uncharacterized protein</fullName>
    </submittedName>
</protein>
<feature type="region of interest" description="Disordered" evidence="1">
    <location>
        <begin position="26"/>
        <end position="133"/>
    </location>
</feature>
<feature type="compositionally biased region" description="Low complexity" evidence="1">
    <location>
        <begin position="26"/>
        <end position="39"/>
    </location>
</feature>
<dbReference type="Proteomes" id="UP000536179">
    <property type="component" value="Unassembled WGS sequence"/>
</dbReference>
<dbReference type="EMBL" id="JACHXU010000027">
    <property type="protein sequence ID" value="MBB3209806.1"/>
    <property type="molecule type" value="Genomic_DNA"/>
</dbReference>
<proteinExistence type="predicted"/>
<comment type="caution">
    <text evidence="2">The sequence shown here is derived from an EMBL/GenBank/DDBJ whole genome shotgun (WGS) entry which is preliminary data.</text>
</comment>
<dbReference type="AlphaFoldDB" id="A0A7W5E415"/>
<organism evidence="2 3">
    <name type="scientific">Aporhodopirellula rubra</name>
    <dbReference type="NCBI Taxonomy" id="980271"/>
    <lineage>
        <taxon>Bacteria</taxon>
        <taxon>Pseudomonadati</taxon>
        <taxon>Planctomycetota</taxon>
        <taxon>Planctomycetia</taxon>
        <taxon>Pirellulales</taxon>
        <taxon>Pirellulaceae</taxon>
        <taxon>Aporhodopirellula</taxon>
    </lineage>
</organism>
<evidence type="ECO:0000313" key="3">
    <source>
        <dbReference type="Proteomes" id="UP000536179"/>
    </source>
</evidence>
<evidence type="ECO:0000256" key="1">
    <source>
        <dbReference type="SAM" id="MobiDB-lite"/>
    </source>
</evidence>
<name>A0A7W5E415_9BACT</name>
<gene>
    <name evidence="2" type="ORF">FHS27_005646</name>
</gene>